<evidence type="ECO:0000313" key="3">
    <source>
        <dbReference type="Proteomes" id="UP000006727"/>
    </source>
</evidence>
<accession>A0A2K1JZU4</accession>
<name>A0A2K1JZU4_PHYPA</name>
<dbReference type="Gramene" id="Pp3c10_20490V3.1">
    <property type="protein sequence ID" value="PAC:32901223.CDS.1"/>
    <property type="gene ID" value="Pp3c10_20490"/>
</dbReference>
<dbReference type="EnsemblPlants" id="Pp3c10_20490V3.1">
    <property type="protein sequence ID" value="PAC:32901223.CDS.1"/>
    <property type="gene ID" value="Pp3c10_20490"/>
</dbReference>
<dbReference type="AlphaFoldDB" id="A0A2K1JZU4"/>
<dbReference type="EMBL" id="ABEU02000010">
    <property type="protein sequence ID" value="PNR47040.1"/>
    <property type="molecule type" value="Genomic_DNA"/>
</dbReference>
<reference evidence="1 3" key="2">
    <citation type="journal article" date="2018" name="Plant J.">
        <title>The Physcomitrella patens chromosome-scale assembly reveals moss genome structure and evolution.</title>
        <authorList>
            <person name="Lang D."/>
            <person name="Ullrich K.K."/>
            <person name="Murat F."/>
            <person name="Fuchs J."/>
            <person name="Jenkins J."/>
            <person name="Haas F.B."/>
            <person name="Piednoel M."/>
            <person name="Gundlach H."/>
            <person name="Van Bel M."/>
            <person name="Meyberg R."/>
            <person name="Vives C."/>
            <person name="Morata J."/>
            <person name="Symeonidi A."/>
            <person name="Hiss M."/>
            <person name="Muchero W."/>
            <person name="Kamisugi Y."/>
            <person name="Saleh O."/>
            <person name="Blanc G."/>
            <person name="Decker E.L."/>
            <person name="van Gessel N."/>
            <person name="Grimwood J."/>
            <person name="Hayes R.D."/>
            <person name="Graham S.W."/>
            <person name="Gunter L.E."/>
            <person name="McDaniel S.F."/>
            <person name="Hoernstein S.N.W."/>
            <person name="Larsson A."/>
            <person name="Li F.W."/>
            <person name="Perroud P.F."/>
            <person name="Phillips J."/>
            <person name="Ranjan P."/>
            <person name="Rokshar D.S."/>
            <person name="Rothfels C.J."/>
            <person name="Schneider L."/>
            <person name="Shu S."/>
            <person name="Stevenson D.W."/>
            <person name="Thummler F."/>
            <person name="Tillich M."/>
            <person name="Villarreal Aguilar J.C."/>
            <person name="Widiez T."/>
            <person name="Wong G.K."/>
            <person name="Wymore A."/>
            <person name="Zhang Y."/>
            <person name="Zimmer A.D."/>
            <person name="Quatrano R.S."/>
            <person name="Mayer K.F.X."/>
            <person name="Goodstein D."/>
            <person name="Casacuberta J.M."/>
            <person name="Vandepoele K."/>
            <person name="Reski R."/>
            <person name="Cuming A.C."/>
            <person name="Tuskan G.A."/>
            <person name="Maumus F."/>
            <person name="Salse J."/>
            <person name="Schmutz J."/>
            <person name="Rensing S.A."/>
        </authorList>
    </citation>
    <scope>NUCLEOTIDE SEQUENCE [LARGE SCALE GENOMIC DNA]</scope>
    <source>
        <strain evidence="2 3">cv. Gransden 2004</strain>
    </source>
</reference>
<proteinExistence type="predicted"/>
<dbReference type="InParanoid" id="A0A2K1JZU4"/>
<reference evidence="2" key="3">
    <citation type="submission" date="2020-12" db="UniProtKB">
        <authorList>
            <consortium name="EnsemblPlants"/>
        </authorList>
    </citation>
    <scope>IDENTIFICATION</scope>
</reference>
<sequence>MDVTLPSTFVESLVVSISILRFGNVCAKKPGSMLRPVALDTSLEGSLAKIWDTVTDSSWSFSDSIVLPARIESGAMMKKTMTLASMPVDSAIAEACK</sequence>
<evidence type="ECO:0000313" key="1">
    <source>
        <dbReference type="EMBL" id="PNR47040.1"/>
    </source>
</evidence>
<protein>
    <submittedName>
        <fullName evidence="1 2">Uncharacterized protein</fullName>
    </submittedName>
</protein>
<evidence type="ECO:0000313" key="2">
    <source>
        <dbReference type="EnsemblPlants" id="PAC:32901223.CDS.1"/>
    </source>
</evidence>
<organism evidence="1">
    <name type="scientific">Physcomitrium patens</name>
    <name type="common">Spreading-leaved earth moss</name>
    <name type="synonym">Physcomitrella patens</name>
    <dbReference type="NCBI Taxonomy" id="3218"/>
    <lineage>
        <taxon>Eukaryota</taxon>
        <taxon>Viridiplantae</taxon>
        <taxon>Streptophyta</taxon>
        <taxon>Embryophyta</taxon>
        <taxon>Bryophyta</taxon>
        <taxon>Bryophytina</taxon>
        <taxon>Bryopsida</taxon>
        <taxon>Funariidae</taxon>
        <taxon>Funariales</taxon>
        <taxon>Funariaceae</taxon>
        <taxon>Physcomitrium</taxon>
    </lineage>
</organism>
<reference evidence="1 3" key="1">
    <citation type="journal article" date="2008" name="Science">
        <title>The Physcomitrella genome reveals evolutionary insights into the conquest of land by plants.</title>
        <authorList>
            <person name="Rensing S."/>
            <person name="Lang D."/>
            <person name="Zimmer A."/>
            <person name="Terry A."/>
            <person name="Salamov A."/>
            <person name="Shapiro H."/>
            <person name="Nishiyama T."/>
            <person name="Perroud P.-F."/>
            <person name="Lindquist E."/>
            <person name="Kamisugi Y."/>
            <person name="Tanahashi T."/>
            <person name="Sakakibara K."/>
            <person name="Fujita T."/>
            <person name="Oishi K."/>
            <person name="Shin-I T."/>
            <person name="Kuroki Y."/>
            <person name="Toyoda A."/>
            <person name="Suzuki Y."/>
            <person name="Hashimoto A."/>
            <person name="Yamaguchi K."/>
            <person name="Sugano A."/>
            <person name="Kohara Y."/>
            <person name="Fujiyama A."/>
            <person name="Anterola A."/>
            <person name="Aoki S."/>
            <person name="Ashton N."/>
            <person name="Barbazuk W.B."/>
            <person name="Barker E."/>
            <person name="Bennetzen J."/>
            <person name="Bezanilla M."/>
            <person name="Blankenship R."/>
            <person name="Cho S.H."/>
            <person name="Dutcher S."/>
            <person name="Estelle M."/>
            <person name="Fawcett J.A."/>
            <person name="Gundlach H."/>
            <person name="Hanada K."/>
            <person name="Heyl A."/>
            <person name="Hicks K.A."/>
            <person name="Hugh J."/>
            <person name="Lohr M."/>
            <person name="Mayer K."/>
            <person name="Melkozernov A."/>
            <person name="Murata T."/>
            <person name="Nelson D."/>
            <person name="Pils B."/>
            <person name="Prigge M."/>
            <person name="Reiss B."/>
            <person name="Renner T."/>
            <person name="Rombauts S."/>
            <person name="Rushton P."/>
            <person name="Sanderfoot A."/>
            <person name="Schween G."/>
            <person name="Shiu S.-H."/>
            <person name="Stueber K."/>
            <person name="Theodoulou F.L."/>
            <person name="Tu H."/>
            <person name="Van de Peer Y."/>
            <person name="Verrier P.J."/>
            <person name="Waters E."/>
            <person name="Wood A."/>
            <person name="Yang L."/>
            <person name="Cove D."/>
            <person name="Cuming A."/>
            <person name="Hasebe M."/>
            <person name="Lucas S."/>
            <person name="Mishler D.B."/>
            <person name="Reski R."/>
            <person name="Grigoriev I."/>
            <person name="Quatrano R.S."/>
            <person name="Boore J.L."/>
        </authorList>
    </citation>
    <scope>NUCLEOTIDE SEQUENCE [LARGE SCALE GENOMIC DNA]</scope>
    <source>
        <strain evidence="2 3">cv. Gransden 2004</strain>
    </source>
</reference>
<gene>
    <name evidence="1" type="ORF">PHYPA_014160</name>
</gene>
<keyword evidence="3" id="KW-1185">Reference proteome</keyword>
<dbReference type="Proteomes" id="UP000006727">
    <property type="component" value="Chromosome 10"/>
</dbReference>